<evidence type="ECO:0000256" key="3">
    <source>
        <dbReference type="SAM" id="MobiDB-lite"/>
    </source>
</evidence>
<feature type="compositionally biased region" description="Basic and acidic residues" evidence="3">
    <location>
        <begin position="582"/>
        <end position="592"/>
    </location>
</feature>
<dbReference type="EMBL" id="JADGMS010000004">
    <property type="protein sequence ID" value="KAF9683940.1"/>
    <property type="molecule type" value="Genomic_DNA"/>
</dbReference>
<feature type="region of interest" description="Disordered" evidence="3">
    <location>
        <begin position="565"/>
        <end position="594"/>
    </location>
</feature>
<dbReference type="Gene3D" id="3.30.559.10">
    <property type="entry name" value="Chloramphenicol acetyltransferase-like domain"/>
    <property type="match status" value="2"/>
</dbReference>
<dbReference type="AlphaFoldDB" id="A0A835K6B5"/>
<keyword evidence="2" id="KW-0012">Acyltransferase</keyword>
<accession>A0A835K6B5</accession>
<keyword evidence="5" id="KW-1185">Reference proteome</keyword>
<gene>
    <name evidence="4" type="ORF">SADUNF_Sadunf04G0066100</name>
</gene>
<dbReference type="GO" id="GO:0016747">
    <property type="term" value="F:acyltransferase activity, transferring groups other than amino-acyl groups"/>
    <property type="evidence" value="ECO:0007669"/>
    <property type="project" value="UniProtKB-ARBA"/>
</dbReference>
<evidence type="ECO:0000313" key="5">
    <source>
        <dbReference type="Proteomes" id="UP000657918"/>
    </source>
</evidence>
<evidence type="ECO:0000256" key="1">
    <source>
        <dbReference type="ARBA" id="ARBA00022679"/>
    </source>
</evidence>
<protein>
    <submittedName>
        <fullName evidence="4">Uncharacterized protein</fullName>
    </submittedName>
</protein>
<sequence length="631" mass="70372">MTIIEVCHVPPFSNSSRSTPTEFSLPLNFSDIFNLKFPPVQSIFFYKLGESTTTFFKAVILPKIKHSLSITLFHFLPLAGYLSWPQNSAKPVIIYNTANDGVLLTVAESDEDLDHLYSDIRYASESHPYLAPLSASETKASILSFQITLFPNKGFTISYTLNHAVLDGRSISLFMNSWACICRNLDANVKISPSSLPEELNPSFDRTVIHGSEALEMKYLNYWLGLKLSGSDASPRSLKLTPYPVQAHVVRATFQFSREDIKKLGERVHFKSERGNQTKPFSTYVLAYAYTLVCMVKAKGLKNNNKVKFGLTTDCRTRLNPSLSRNYIGNCVTSCDALVEAEHLLKENGVVYVAKRLNEMIKGLESGVLEKAKERVPFMDVEPGVRLILVAGSNRFGKYGADFGWGKPMNVEITTIEMGDSFSMMESRDENGGVEIGLVLKKHEMEIFDSLFVHGLKMLRSSLPKQKELLYESQLLLHQRKVLALAAPQPVSPDYSPLHGEGSGPSKTSRVGEENFEDEDDDEEEHFVEDNVDYSISEDDFPGDLYCTPPALTLTKAFSSQFCKQKEGTDPLQRSPSPFLHPEGEGKGKSKDLFSSNRCAENGSKLLFFSELQNAASCSLLDEDIGILSEL</sequence>
<dbReference type="InterPro" id="IPR023213">
    <property type="entry name" value="CAT-like_dom_sf"/>
</dbReference>
<keyword evidence="1" id="KW-0808">Transferase</keyword>
<dbReference type="Pfam" id="PF02458">
    <property type="entry name" value="Transferase"/>
    <property type="match status" value="1"/>
</dbReference>
<feature type="region of interest" description="Disordered" evidence="3">
    <location>
        <begin position="493"/>
        <end position="526"/>
    </location>
</feature>
<proteinExistence type="predicted"/>
<evidence type="ECO:0000313" key="4">
    <source>
        <dbReference type="EMBL" id="KAF9683940.1"/>
    </source>
</evidence>
<comment type="caution">
    <text evidence="4">The sequence shown here is derived from an EMBL/GenBank/DDBJ whole genome shotgun (WGS) entry which is preliminary data.</text>
</comment>
<dbReference type="PANTHER" id="PTHR31625">
    <property type="match status" value="1"/>
</dbReference>
<reference evidence="4 5" key="1">
    <citation type="submission" date="2020-10" db="EMBL/GenBank/DDBJ databases">
        <title>Plant Genome Project.</title>
        <authorList>
            <person name="Zhang R.-G."/>
        </authorList>
    </citation>
    <scope>NUCLEOTIDE SEQUENCE [LARGE SCALE GENOMIC DNA]</scope>
    <source>
        <strain evidence="4">FAFU-HL-1</strain>
        <tissue evidence="4">Leaf</tissue>
    </source>
</reference>
<dbReference type="OrthoDB" id="1862401at2759"/>
<name>A0A835K6B5_9ROSI</name>
<feature type="compositionally biased region" description="Acidic residues" evidence="3">
    <location>
        <begin position="514"/>
        <end position="526"/>
    </location>
</feature>
<evidence type="ECO:0000256" key="2">
    <source>
        <dbReference type="ARBA" id="ARBA00023315"/>
    </source>
</evidence>
<organism evidence="4 5">
    <name type="scientific">Salix dunnii</name>
    <dbReference type="NCBI Taxonomy" id="1413687"/>
    <lineage>
        <taxon>Eukaryota</taxon>
        <taxon>Viridiplantae</taxon>
        <taxon>Streptophyta</taxon>
        <taxon>Embryophyta</taxon>
        <taxon>Tracheophyta</taxon>
        <taxon>Spermatophyta</taxon>
        <taxon>Magnoliopsida</taxon>
        <taxon>eudicotyledons</taxon>
        <taxon>Gunneridae</taxon>
        <taxon>Pentapetalae</taxon>
        <taxon>rosids</taxon>
        <taxon>fabids</taxon>
        <taxon>Malpighiales</taxon>
        <taxon>Salicaceae</taxon>
        <taxon>Saliceae</taxon>
        <taxon>Salix</taxon>
    </lineage>
</organism>
<dbReference type="InterPro" id="IPR051504">
    <property type="entry name" value="Plant_metabolite_acyltrans"/>
</dbReference>
<dbReference type="Proteomes" id="UP000657918">
    <property type="component" value="Chromosome 4"/>
</dbReference>